<dbReference type="HOGENOM" id="CLU_012881_1_0_1"/>
<evidence type="ECO:0000313" key="4">
    <source>
        <dbReference type="Proteomes" id="UP000005627"/>
    </source>
</evidence>
<dbReference type="EMBL" id="HE616744">
    <property type="protein sequence ID" value="CCE91251.1"/>
    <property type="molecule type" value="Genomic_DNA"/>
</dbReference>
<evidence type="ECO:0008006" key="5">
    <source>
        <dbReference type="Google" id="ProtNLM"/>
    </source>
</evidence>
<dbReference type="InParanoid" id="G8ZRV9"/>
<dbReference type="GO" id="GO:0005886">
    <property type="term" value="C:plasma membrane"/>
    <property type="evidence" value="ECO:0007669"/>
    <property type="project" value="EnsemblFungi"/>
</dbReference>
<dbReference type="GO" id="GO:0043200">
    <property type="term" value="P:response to amino acid"/>
    <property type="evidence" value="ECO:0007669"/>
    <property type="project" value="EnsemblFungi"/>
</dbReference>
<dbReference type="SUPFAM" id="SSF50494">
    <property type="entry name" value="Trypsin-like serine proteases"/>
    <property type="match status" value="1"/>
</dbReference>
<feature type="region of interest" description="Disordered" evidence="2">
    <location>
        <begin position="127"/>
        <end position="151"/>
    </location>
</feature>
<evidence type="ECO:0000313" key="3">
    <source>
        <dbReference type="EMBL" id="CCE91251.1"/>
    </source>
</evidence>
<feature type="region of interest" description="Disordered" evidence="2">
    <location>
        <begin position="1"/>
        <end position="106"/>
    </location>
</feature>
<protein>
    <recommendedName>
        <fullName evidence="5">SPS-sensor serine protease component SSY5</fullName>
    </recommendedName>
</protein>
<dbReference type="InterPro" id="IPR009003">
    <property type="entry name" value="Peptidase_S1_PA"/>
</dbReference>
<dbReference type="Proteomes" id="UP000005627">
    <property type="component" value="Chromosome 3"/>
</dbReference>
<dbReference type="OrthoDB" id="4096087at2759"/>
<evidence type="ECO:0000256" key="1">
    <source>
        <dbReference type="SAM" id="Coils"/>
    </source>
</evidence>
<proteinExistence type="predicted"/>
<dbReference type="InterPro" id="IPR012985">
    <property type="entry name" value="Peptidase_S64_Ssy5"/>
</dbReference>
<feature type="coiled-coil region" evidence="1">
    <location>
        <begin position="154"/>
        <end position="181"/>
    </location>
</feature>
<name>G8ZRV9_TORDE</name>
<evidence type="ECO:0000256" key="2">
    <source>
        <dbReference type="SAM" id="MobiDB-lite"/>
    </source>
</evidence>
<dbReference type="Pfam" id="PF08192">
    <property type="entry name" value="Peptidase_S64"/>
    <property type="match status" value="1"/>
</dbReference>
<dbReference type="GeneID" id="11500586"/>
<accession>G8ZRV9</accession>
<feature type="compositionally biased region" description="Basic and acidic residues" evidence="2">
    <location>
        <begin position="15"/>
        <end position="25"/>
    </location>
</feature>
<organism evidence="3 4">
    <name type="scientific">Torulaspora delbrueckii</name>
    <name type="common">Yeast</name>
    <name type="synonym">Candida colliculosa</name>
    <dbReference type="NCBI Taxonomy" id="4950"/>
    <lineage>
        <taxon>Eukaryota</taxon>
        <taxon>Fungi</taxon>
        <taxon>Dikarya</taxon>
        <taxon>Ascomycota</taxon>
        <taxon>Saccharomycotina</taxon>
        <taxon>Saccharomycetes</taxon>
        <taxon>Saccharomycetales</taxon>
        <taxon>Saccharomycetaceae</taxon>
        <taxon>Torulaspora</taxon>
    </lineage>
</organism>
<dbReference type="GO" id="GO:0016540">
    <property type="term" value="P:protein autoprocessing"/>
    <property type="evidence" value="ECO:0007669"/>
    <property type="project" value="EnsemblFungi"/>
</dbReference>
<sequence length="689" mass="76004">MVRRIFGLNKKLLKKTGEDKSESNVDQKTGSPKSVTEPDASPNENDPQRPASAYDASSSRATSSFGTSSIFSRSRYTSGTGSSSAASDFTYGKKKHSNLSGAPFEDVGKPLRIVDHEKFSLLNPVLEEDAPNESTIPKDGESAQAPTATNTLSRTRISRSLDQVENELNILEDRLVGLMDDINQNVTSISKAVMQAIEFFKQFLPSSSVKGSSRVTFERYASLRNISKIFLHFMDNLLISEAFGNSRSILMRRYLHFLKRLNINVLEDSESESQTLPCLSNFCLDADCNLPNRTSINRIIDEIVSSDSSLISDCDGAFIAPVLRGLSRKSSLLTVMFGVPSPQQEHYDIVKALYSMFPDVHFFCIKDSIKPCAEVLGPRPMAANTLPTPSAGSFQFTPPYRLAPDALSPPMSMSLSSDLSSKMTGTLGGYLFPQIEKGSKLSHFSGASFAITCSHVVLSESQDYPFVSIPSKVLQTTYKNTLVEESHRYAKDSPEEKAFMDESLRIEENMKWQDENKFGQVVWGERSIVNQKLSDFAIIKVGSQYKCENCLGVGLTGVPDPTLRFQNMYVKEKVLNLKHGMRVFKIGAATNYTSGTVSTARLVYWADGKLQSSEFVVSSPLPLFASAGDSGSWILTKLENKVGLGVVGMLHSYDGEHRQFGLFTPIGDILERLQSVTGVMWDIDCPLDD</sequence>
<dbReference type="FunCoup" id="G8ZRV9">
    <property type="interactions" value="30"/>
</dbReference>
<keyword evidence="4" id="KW-1185">Reference proteome</keyword>
<reference evidence="3 4" key="1">
    <citation type="journal article" date="2011" name="Proc. Natl. Acad. Sci. U.S.A.">
        <title>Evolutionary erosion of yeast sex chromosomes by mating-type switching accidents.</title>
        <authorList>
            <person name="Gordon J.L."/>
            <person name="Armisen D."/>
            <person name="Proux-Wera E."/>
            <person name="Oheigeartaigh S.S."/>
            <person name="Byrne K.P."/>
            <person name="Wolfe K.H."/>
        </authorList>
    </citation>
    <scope>NUCLEOTIDE SEQUENCE [LARGE SCALE GENOMIC DNA]</scope>
    <source>
        <strain evidence="4">ATCC 10662 / CBS 1146 / NBRC 0425 / NCYC 2629 / NRRL Y-866</strain>
    </source>
</reference>
<dbReference type="MEROPS" id="S64.001"/>
<feature type="compositionally biased region" description="Low complexity" evidence="2">
    <location>
        <begin position="51"/>
        <end position="87"/>
    </location>
</feature>
<dbReference type="AlphaFoldDB" id="G8ZRV9"/>
<dbReference type="STRING" id="1076872.G8ZRV9"/>
<gene>
    <name evidence="3" type="primary">TDEL0C03620</name>
    <name evidence="3" type="ORF">TDEL_0C03620</name>
</gene>
<keyword evidence="1" id="KW-0175">Coiled coil</keyword>
<dbReference type="GO" id="GO:0004252">
    <property type="term" value="F:serine-type endopeptidase activity"/>
    <property type="evidence" value="ECO:0007669"/>
    <property type="project" value="EnsemblFungi"/>
</dbReference>
<dbReference type="RefSeq" id="XP_003680462.1">
    <property type="nucleotide sequence ID" value="XM_003680414.1"/>
</dbReference>
<dbReference type="eggNOG" id="ENOG502QR0D">
    <property type="taxonomic scope" value="Eukaryota"/>
</dbReference>
<dbReference type="KEGG" id="tdl:TDEL_0C03620"/>